<dbReference type="EMBL" id="BKAL01000013">
    <property type="protein sequence ID" value="GEP70399.1"/>
    <property type="molecule type" value="Genomic_DNA"/>
</dbReference>
<organism evidence="2 3">
    <name type="scientific">Cellulomonas soli</name>
    <dbReference type="NCBI Taxonomy" id="931535"/>
    <lineage>
        <taxon>Bacteria</taxon>
        <taxon>Bacillati</taxon>
        <taxon>Actinomycetota</taxon>
        <taxon>Actinomycetes</taxon>
        <taxon>Micrococcales</taxon>
        <taxon>Cellulomonadaceae</taxon>
        <taxon>Cellulomonas</taxon>
    </lineage>
</organism>
<comment type="caution">
    <text evidence="2">The sequence shown here is derived from an EMBL/GenBank/DDBJ whole genome shotgun (WGS) entry which is preliminary data.</text>
</comment>
<proteinExistence type="predicted"/>
<gene>
    <name evidence="2" type="ORF">CSO01_31140</name>
</gene>
<evidence type="ECO:0000313" key="2">
    <source>
        <dbReference type="EMBL" id="GEP70399.1"/>
    </source>
</evidence>
<feature type="compositionally biased region" description="Basic and acidic residues" evidence="1">
    <location>
        <begin position="13"/>
        <end position="31"/>
    </location>
</feature>
<keyword evidence="3" id="KW-1185">Reference proteome</keyword>
<name>A0A512PGS2_9CELL</name>
<sequence length="62" mass="6476">MAAAFGPVVLFGEHRTGQADDRGAVGDDPHDVGAAADLPEVATMEVRAASARRRRSRSQSGK</sequence>
<reference evidence="2 3" key="1">
    <citation type="submission" date="2019-07" db="EMBL/GenBank/DDBJ databases">
        <title>Whole genome shotgun sequence of Cellulomonas soli NBRC 109434.</title>
        <authorList>
            <person name="Hosoyama A."/>
            <person name="Uohara A."/>
            <person name="Ohji S."/>
            <person name="Ichikawa N."/>
        </authorList>
    </citation>
    <scope>NUCLEOTIDE SEQUENCE [LARGE SCALE GENOMIC DNA]</scope>
    <source>
        <strain evidence="2 3">NBRC 109434</strain>
    </source>
</reference>
<feature type="compositionally biased region" description="Basic residues" evidence="1">
    <location>
        <begin position="50"/>
        <end position="62"/>
    </location>
</feature>
<protein>
    <submittedName>
        <fullName evidence="2">Uncharacterized protein</fullName>
    </submittedName>
</protein>
<evidence type="ECO:0000256" key="1">
    <source>
        <dbReference type="SAM" id="MobiDB-lite"/>
    </source>
</evidence>
<accession>A0A512PGS2</accession>
<dbReference type="AlphaFoldDB" id="A0A512PGS2"/>
<evidence type="ECO:0000313" key="3">
    <source>
        <dbReference type="Proteomes" id="UP000321798"/>
    </source>
</evidence>
<feature type="region of interest" description="Disordered" evidence="1">
    <location>
        <begin position="13"/>
        <end position="62"/>
    </location>
</feature>
<dbReference type="AntiFam" id="ANF00165">
    <property type="entry name" value="Shadow ORF (opposite Transposase_Mut domain)"/>
</dbReference>
<dbReference type="Proteomes" id="UP000321798">
    <property type="component" value="Unassembled WGS sequence"/>
</dbReference>